<sequence>MQPEARIGQKIRKYLEDDLGAFVFKVHGGPQMMAGLPDLIACYRGTFWGIEVKQPGQRPTQRQEWVHSMIKRAGGSVIVATCVEDVSSVIYDPV</sequence>
<keyword evidence="2" id="KW-1185">Reference proteome</keyword>
<organism evidence="1 2">
    <name type="scientific">Mycobacterium phage Muddy</name>
    <dbReference type="NCBI Taxonomy" id="1340829"/>
    <lineage>
        <taxon>Viruses</taxon>
        <taxon>Duplodnaviria</taxon>
        <taxon>Heunggongvirae</taxon>
        <taxon>Uroviricota</taxon>
        <taxon>Caudoviricetes</taxon>
        <taxon>Mapvirus</taxon>
        <taxon>Mapvirus muddy</taxon>
    </lineage>
</organism>
<accession>A0ACD4QAA5</accession>
<protein>
    <submittedName>
        <fullName evidence="1">Uncharacterized protein</fullName>
    </submittedName>
</protein>
<gene>
    <name evidence="1" type="primary">38</name>
    <name evidence="1" type="ORF">PBI_MUDDY_38</name>
</gene>
<evidence type="ECO:0000313" key="2">
    <source>
        <dbReference type="Proteomes" id="UP000015553"/>
    </source>
</evidence>
<evidence type="ECO:0000313" key="1">
    <source>
        <dbReference type="EMBL" id="WEV84082.1"/>
    </source>
</evidence>
<proteinExistence type="predicted"/>
<dbReference type="Proteomes" id="UP000015553">
    <property type="component" value="Segment"/>
</dbReference>
<reference evidence="1" key="1">
    <citation type="submission" date="2013-05" db="EMBL/GenBank/DDBJ databases">
        <authorList>
            <person name="Govender V.S."/>
            <person name="Mchunu L.V."/>
            <person name="Naicker R.N."/>
            <person name="Sha K.I."/>
            <person name="Zinyembe F."/>
            <person name="Pillay B."/>
            <person name="Larsen M.H."/>
            <person name="Rubin E.J."/>
            <person name="Kasprowicz V.O."/>
            <person name="Bishai W.R."/>
            <person name="Bowman C.A."/>
            <person name="Russell D.A."/>
            <person name="Jacobs-Sera D."/>
            <person name="Hendrix R.W."/>
            <person name="Hatfull G.F."/>
        </authorList>
    </citation>
    <scope>NUCLEOTIDE SEQUENCE</scope>
</reference>
<dbReference type="EMBL" id="KF024728">
    <property type="protein sequence ID" value="WEV84082.1"/>
    <property type="molecule type" value="Genomic_DNA"/>
</dbReference>
<name>A0ACD4QAA5_9CAUD</name>